<evidence type="ECO:0000313" key="5">
    <source>
        <dbReference type="EMBL" id="PLW44779.1"/>
    </source>
</evidence>
<evidence type="ECO:0000313" key="4">
    <source>
        <dbReference type="EMBL" id="PLW39425.1"/>
    </source>
</evidence>
<evidence type="ECO:0000313" key="6">
    <source>
        <dbReference type="Proteomes" id="UP000235388"/>
    </source>
</evidence>
<evidence type="ECO:0000256" key="1">
    <source>
        <dbReference type="SAM" id="MobiDB-lite"/>
    </source>
</evidence>
<sequence>MPVNLAYLSLAVLLLGTSSDVEARAVSGAKRSQVSNCTPQAVQRSSVQEQYYSRYPQTSQASTEASNQISRAAVSPSNSNYQTGVYGTPTRLSQLSPWAENTSAGGSSVGNNRGVDMAVPTGVNGKGNSRDSVDSTADSNISESPVSNRAQNLLTDKATKPDIGFVNTTNIDGQLRKITYNVDTQGNIVASSAQVVN</sequence>
<dbReference type="EMBL" id="PGCJ01000817">
    <property type="protein sequence ID" value="PLW19219.1"/>
    <property type="molecule type" value="Genomic_DNA"/>
</dbReference>
<organism evidence="5 6">
    <name type="scientific">Puccinia coronata f. sp. avenae</name>
    <dbReference type="NCBI Taxonomy" id="200324"/>
    <lineage>
        <taxon>Eukaryota</taxon>
        <taxon>Fungi</taxon>
        <taxon>Dikarya</taxon>
        <taxon>Basidiomycota</taxon>
        <taxon>Pucciniomycotina</taxon>
        <taxon>Pucciniomycetes</taxon>
        <taxon>Pucciniales</taxon>
        <taxon>Pucciniaceae</taxon>
        <taxon>Puccinia</taxon>
    </lineage>
</organism>
<evidence type="ECO:0000256" key="2">
    <source>
        <dbReference type="SAM" id="SignalP"/>
    </source>
</evidence>
<keyword evidence="6" id="KW-1185">Reference proteome</keyword>
<protein>
    <submittedName>
        <fullName evidence="5">Uncharacterized protein</fullName>
    </submittedName>
</protein>
<proteinExistence type="predicted"/>
<accession>A0A2N5V487</accession>
<name>A0A2N5V487_9BASI</name>
<gene>
    <name evidence="3" type="ORF">PCANC_09996</name>
    <name evidence="5" type="ORF">PCANC_10658</name>
    <name evidence="4" type="ORF">PCASD_08006</name>
</gene>
<keyword evidence="2" id="KW-0732">Signal</keyword>
<dbReference type="EMBL" id="PGCJ01000134">
    <property type="protein sequence ID" value="PLW44779.1"/>
    <property type="molecule type" value="Genomic_DNA"/>
</dbReference>
<dbReference type="Proteomes" id="UP000235392">
    <property type="component" value="Unassembled WGS sequence"/>
</dbReference>
<evidence type="ECO:0000313" key="7">
    <source>
        <dbReference type="Proteomes" id="UP000235392"/>
    </source>
</evidence>
<dbReference type="Proteomes" id="UP000235388">
    <property type="component" value="Unassembled WGS sequence"/>
</dbReference>
<feature type="chain" id="PRO_5015083965" evidence="2">
    <location>
        <begin position="24"/>
        <end position="197"/>
    </location>
</feature>
<comment type="caution">
    <text evidence="5">The sequence shown here is derived from an EMBL/GenBank/DDBJ whole genome shotgun (WGS) entry which is preliminary data.</text>
</comment>
<reference evidence="6 7" key="1">
    <citation type="submission" date="2017-11" db="EMBL/GenBank/DDBJ databases">
        <title>De novo assembly and phasing of dikaryotic genomes from two isolates of Puccinia coronata f. sp. avenae, the causal agent of oat crown rust.</title>
        <authorList>
            <person name="Miller M.E."/>
            <person name="Zhang Y."/>
            <person name="Omidvar V."/>
            <person name="Sperschneider J."/>
            <person name="Schwessinger B."/>
            <person name="Raley C."/>
            <person name="Palmer J.M."/>
            <person name="Garnica D."/>
            <person name="Upadhyaya N."/>
            <person name="Rathjen J."/>
            <person name="Taylor J.M."/>
            <person name="Park R.F."/>
            <person name="Dodds P.N."/>
            <person name="Hirsch C.D."/>
            <person name="Kianian S.F."/>
            <person name="Figueroa M."/>
        </authorList>
    </citation>
    <scope>NUCLEOTIDE SEQUENCE [LARGE SCALE GENOMIC DNA]</scope>
    <source>
        <strain evidence="5">12NC29</strain>
        <strain evidence="4">12SD80</strain>
    </source>
</reference>
<dbReference type="OrthoDB" id="2502197at2759"/>
<feature type="region of interest" description="Disordered" evidence="1">
    <location>
        <begin position="58"/>
        <end position="81"/>
    </location>
</feature>
<dbReference type="AlphaFoldDB" id="A0A2N5V487"/>
<evidence type="ECO:0000313" key="3">
    <source>
        <dbReference type="EMBL" id="PLW19219.1"/>
    </source>
</evidence>
<feature type="region of interest" description="Disordered" evidence="1">
    <location>
        <begin position="120"/>
        <end position="146"/>
    </location>
</feature>
<feature type="signal peptide" evidence="2">
    <location>
        <begin position="1"/>
        <end position="23"/>
    </location>
</feature>
<dbReference type="EMBL" id="PGCI01000115">
    <property type="protein sequence ID" value="PLW39425.1"/>
    <property type="molecule type" value="Genomic_DNA"/>
</dbReference>
<feature type="compositionally biased region" description="Polar residues" evidence="1">
    <location>
        <begin position="134"/>
        <end position="146"/>
    </location>
</feature>